<dbReference type="InterPro" id="IPR003439">
    <property type="entry name" value="ABC_transporter-like_ATP-bd"/>
</dbReference>
<dbReference type="CDD" id="cd03230">
    <property type="entry name" value="ABC_DR_subfamily_A"/>
    <property type="match status" value="1"/>
</dbReference>
<evidence type="ECO:0000256" key="4">
    <source>
        <dbReference type="SAM" id="MobiDB-lite"/>
    </source>
</evidence>
<dbReference type="InterPro" id="IPR027417">
    <property type="entry name" value="P-loop_NTPase"/>
</dbReference>
<dbReference type="PROSITE" id="PS50893">
    <property type="entry name" value="ABC_TRANSPORTER_2"/>
    <property type="match status" value="1"/>
</dbReference>
<dbReference type="RefSeq" id="WP_009376497.1">
    <property type="nucleotide sequence ID" value="NZ_ALJD01000009.1"/>
</dbReference>
<dbReference type="PANTHER" id="PTHR42939:SF1">
    <property type="entry name" value="ABC TRANSPORTER ATP-BINDING PROTEIN ALBC-RELATED"/>
    <property type="match status" value="1"/>
</dbReference>
<dbReference type="Gene3D" id="3.40.50.300">
    <property type="entry name" value="P-loop containing nucleotide triphosphate hydrolases"/>
    <property type="match status" value="1"/>
</dbReference>
<feature type="domain" description="ABC transporter" evidence="5">
    <location>
        <begin position="9"/>
        <end position="238"/>
    </location>
</feature>
<reference evidence="6 7" key="1">
    <citation type="journal article" date="2012" name="J. Bacteriol.">
        <title>Draft Genome Sequence of the Extremely Halophilic Archaeon Halogranum salarium B-1T.</title>
        <authorList>
            <person name="Kim K.K."/>
            <person name="Lee K.C."/>
            <person name="Lee J.S."/>
        </authorList>
    </citation>
    <scope>NUCLEOTIDE SEQUENCE [LARGE SCALE GENOMIC DNA]</scope>
    <source>
        <strain evidence="6 7">B-1</strain>
    </source>
</reference>
<feature type="region of interest" description="Disordered" evidence="4">
    <location>
        <begin position="244"/>
        <end position="282"/>
    </location>
</feature>
<dbReference type="PANTHER" id="PTHR42939">
    <property type="entry name" value="ABC TRANSPORTER ATP-BINDING PROTEIN ALBC-RELATED"/>
    <property type="match status" value="1"/>
</dbReference>
<feature type="compositionally biased region" description="Low complexity" evidence="4">
    <location>
        <begin position="252"/>
        <end position="282"/>
    </location>
</feature>
<evidence type="ECO:0000256" key="2">
    <source>
        <dbReference type="ARBA" id="ARBA00022741"/>
    </source>
</evidence>
<keyword evidence="2" id="KW-0547">Nucleotide-binding</keyword>
<evidence type="ECO:0000259" key="5">
    <source>
        <dbReference type="PROSITE" id="PS50893"/>
    </source>
</evidence>
<evidence type="ECO:0000256" key="3">
    <source>
        <dbReference type="ARBA" id="ARBA00022840"/>
    </source>
</evidence>
<evidence type="ECO:0000313" key="7">
    <source>
        <dbReference type="Proteomes" id="UP000007813"/>
    </source>
</evidence>
<comment type="caution">
    <text evidence="6">The sequence shown here is derived from an EMBL/GenBank/DDBJ whole genome shotgun (WGS) entry which is preliminary data.</text>
</comment>
<dbReference type="AlphaFoldDB" id="J2ZB67"/>
<dbReference type="OrthoDB" id="87732at2157"/>
<organism evidence="6 7">
    <name type="scientific">Halogranum salarium B-1</name>
    <dbReference type="NCBI Taxonomy" id="1210908"/>
    <lineage>
        <taxon>Archaea</taxon>
        <taxon>Methanobacteriati</taxon>
        <taxon>Methanobacteriota</taxon>
        <taxon>Stenosarchaea group</taxon>
        <taxon>Halobacteria</taxon>
        <taxon>Halobacteriales</taxon>
        <taxon>Haloferacaceae</taxon>
    </lineage>
</organism>
<dbReference type="Pfam" id="PF00005">
    <property type="entry name" value="ABC_tran"/>
    <property type="match status" value="1"/>
</dbReference>
<dbReference type="GO" id="GO:0005524">
    <property type="term" value="F:ATP binding"/>
    <property type="evidence" value="ECO:0007669"/>
    <property type="project" value="UniProtKB-KW"/>
</dbReference>
<dbReference type="Proteomes" id="UP000007813">
    <property type="component" value="Unassembled WGS sequence"/>
</dbReference>
<dbReference type="InterPro" id="IPR003593">
    <property type="entry name" value="AAA+_ATPase"/>
</dbReference>
<keyword evidence="3 6" id="KW-0067">ATP-binding</keyword>
<dbReference type="InterPro" id="IPR051782">
    <property type="entry name" value="ABC_Transporter_VariousFunc"/>
</dbReference>
<dbReference type="SMART" id="SM00382">
    <property type="entry name" value="AAA"/>
    <property type="match status" value="1"/>
</dbReference>
<accession>J2ZB67</accession>
<keyword evidence="1" id="KW-0813">Transport</keyword>
<name>J2ZB67_9EURY</name>
<evidence type="ECO:0000256" key="1">
    <source>
        <dbReference type="ARBA" id="ARBA00022448"/>
    </source>
</evidence>
<dbReference type="SUPFAM" id="SSF52540">
    <property type="entry name" value="P-loop containing nucleoside triphosphate hydrolases"/>
    <property type="match status" value="1"/>
</dbReference>
<gene>
    <name evidence="6" type="ORF">HSB1_33120</name>
</gene>
<evidence type="ECO:0000313" key="6">
    <source>
        <dbReference type="EMBL" id="EJN57895.1"/>
    </source>
</evidence>
<sequence>MPSTTSLAIEATDLRKTYGSETALDGVSLSIPTGTVYGFLGPNGAGKSTTMRILTGLSKPTSGTVRVAGTAVEDRRAFVPHIGYLPETPPVYDEFSAREQLEYSADLRDIPRDVATDRIEQYLADFDLTDDADKRIRTYSKGMRQKTAFIQSVLHDPDVVFLDEPTSGLDPRAARSIRESITDLAADGATVFLSTHILPVVEAVADEVGVLFDGHLVAEGTPDELKTRAQTDAGGSLEDAFLAVTSGPDVAGGLEESGTRGSSESSESSEATTPSTTTGDGA</sequence>
<protein>
    <submittedName>
        <fullName evidence="6">ABC-type transport system ATP-binding protein</fullName>
    </submittedName>
</protein>
<proteinExistence type="predicted"/>
<dbReference type="EMBL" id="ALJD01000009">
    <property type="protein sequence ID" value="EJN57895.1"/>
    <property type="molecule type" value="Genomic_DNA"/>
</dbReference>
<dbReference type="PATRIC" id="fig|1210908.3.peg.3160"/>
<dbReference type="eggNOG" id="arCOG00194">
    <property type="taxonomic scope" value="Archaea"/>
</dbReference>
<dbReference type="GO" id="GO:0016887">
    <property type="term" value="F:ATP hydrolysis activity"/>
    <property type="evidence" value="ECO:0007669"/>
    <property type="project" value="InterPro"/>
</dbReference>